<dbReference type="Ensembl" id="ENSEBUT00000012382.1">
    <property type="protein sequence ID" value="ENSEBUP00000011806.1"/>
    <property type="gene ID" value="ENSEBUG00000007547.1"/>
</dbReference>
<dbReference type="GO" id="GO:0005634">
    <property type="term" value="C:nucleus"/>
    <property type="evidence" value="ECO:0007669"/>
    <property type="project" value="UniProtKB-SubCell"/>
</dbReference>
<comment type="subcellular location">
    <subcellularLocation>
        <location evidence="1">Nucleus</location>
    </subcellularLocation>
</comment>
<protein>
    <recommendedName>
        <fullName evidence="5">Tudor domain-containing protein</fullName>
    </recommendedName>
</protein>
<feature type="compositionally biased region" description="Acidic residues" evidence="4">
    <location>
        <begin position="190"/>
        <end position="202"/>
    </location>
</feature>
<evidence type="ECO:0000259" key="5">
    <source>
        <dbReference type="SMART" id="SM00333"/>
    </source>
</evidence>
<evidence type="ECO:0000256" key="3">
    <source>
        <dbReference type="ARBA" id="ARBA00023242"/>
    </source>
</evidence>
<evidence type="ECO:0000256" key="2">
    <source>
        <dbReference type="ARBA" id="ARBA00022737"/>
    </source>
</evidence>
<dbReference type="InterPro" id="IPR043449">
    <property type="entry name" value="PHF20-like"/>
</dbReference>
<dbReference type="GO" id="GO:0044545">
    <property type="term" value="C:NSL complex"/>
    <property type="evidence" value="ECO:0007669"/>
    <property type="project" value="TreeGrafter"/>
</dbReference>
<dbReference type="PANTHER" id="PTHR15856">
    <property type="entry name" value="PHD FINGER PROTEIN 20-RELATED"/>
    <property type="match status" value="1"/>
</dbReference>
<evidence type="ECO:0000256" key="4">
    <source>
        <dbReference type="SAM" id="MobiDB-lite"/>
    </source>
</evidence>
<feature type="compositionally biased region" description="Acidic residues" evidence="4">
    <location>
        <begin position="168"/>
        <end position="181"/>
    </location>
</feature>
<keyword evidence="2" id="KW-0677">Repeat</keyword>
<feature type="domain" description="Tudor" evidence="5">
    <location>
        <begin position="84"/>
        <end position="140"/>
    </location>
</feature>
<accession>A0A8C4Q901</accession>
<dbReference type="PANTHER" id="PTHR15856:SF51">
    <property type="entry name" value="MBD-R2"/>
    <property type="match status" value="1"/>
</dbReference>
<organism evidence="6 7">
    <name type="scientific">Eptatretus burgeri</name>
    <name type="common">Inshore hagfish</name>
    <dbReference type="NCBI Taxonomy" id="7764"/>
    <lineage>
        <taxon>Eukaryota</taxon>
        <taxon>Metazoa</taxon>
        <taxon>Chordata</taxon>
        <taxon>Craniata</taxon>
        <taxon>Vertebrata</taxon>
        <taxon>Cyclostomata</taxon>
        <taxon>Myxini</taxon>
        <taxon>Myxiniformes</taxon>
        <taxon>Myxinidae</taxon>
        <taxon>Eptatretinae</taxon>
        <taxon>Eptatretus</taxon>
    </lineage>
</organism>
<dbReference type="InterPro" id="IPR041297">
    <property type="entry name" value="Crb2_Tudor"/>
</dbReference>
<dbReference type="GeneTree" id="ENSGT00940000156215"/>
<dbReference type="Gene3D" id="2.30.30.140">
    <property type="match status" value="2"/>
</dbReference>
<keyword evidence="3" id="KW-0539">Nucleus</keyword>
<keyword evidence="7" id="KW-1185">Reference proteome</keyword>
<sequence>MVTRKLPCRPGIVFEAGARLEAQDYLHKWYPSRIEKVDLEQGKILIHFERWNHRYDEWLSCGSPRLRPLQRTSLRREGLREEQLPFKVGEEVLARWIDCRYYPAKVASLCREGTYTVCFYDGVTKSVKGMNVKPMPDDLRGQDLSTLVKSVGREASSELGSKEHGGCVDDDEQEEEQEQEQEQERKPEQEQEQEQEPTEESDISLHQAPLFEHPNSGMWPKCQAFYYDLIESLHIMPSFGEQLALCSL</sequence>
<feature type="region of interest" description="Disordered" evidence="4">
    <location>
        <begin position="153"/>
        <end position="202"/>
    </location>
</feature>
<dbReference type="AlphaFoldDB" id="A0A8C4Q901"/>
<evidence type="ECO:0000313" key="6">
    <source>
        <dbReference type="Ensembl" id="ENSEBUP00000011806.1"/>
    </source>
</evidence>
<dbReference type="SUPFAM" id="SSF63748">
    <property type="entry name" value="Tudor/PWWP/MBT"/>
    <property type="match status" value="2"/>
</dbReference>
<feature type="compositionally biased region" description="Basic and acidic residues" evidence="4">
    <location>
        <begin position="153"/>
        <end position="167"/>
    </location>
</feature>
<dbReference type="InterPro" id="IPR004092">
    <property type="entry name" value="Mbt"/>
</dbReference>
<dbReference type="Proteomes" id="UP000694388">
    <property type="component" value="Unplaced"/>
</dbReference>
<reference evidence="6" key="2">
    <citation type="submission" date="2025-09" db="UniProtKB">
        <authorList>
            <consortium name="Ensembl"/>
        </authorList>
    </citation>
    <scope>IDENTIFICATION</scope>
</reference>
<proteinExistence type="predicted"/>
<evidence type="ECO:0000256" key="1">
    <source>
        <dbReference type="ARBA" id="ARBA00004123"/>
    </source>
</evidence>
<dbReference type="InterPro" id="IPR002999">
    <property type="entry name" value="Tudor"/>
</dbReference>
<evidence type="ECO:0000313" key="7">
    <source>
        <dbReference type="Proteomes" id="UP000694388"/>
    </source>
</evidence>
<name>A0A8C4Q901_EPTBU</name>
<dbReference type="SMART" id="SM00333">
    <property type="entry name" value="TUDOR"/>
    <property type="match status" value="1"/>
</dbReference>
<dbReference type="GO" id="GO:0006357">
    <property type="term" value="P:regulation of transcription by RNA polymerase II"/>
    <property type="evidence" value="ECO:0007669"/>
    <property type="project" value="TreeGrafter"/>
</dbReference>
<dbReference type="CDD" id="cd20104">
    <property type="entry name" value="MBT_PHF20L1-like"/>
    <property type="match status" value="1"/>
</dbReference>
<dbReference type="Pfam" id="PF02820">
    <property type="entry name" value="MBT"/>
    <property type="match status" value="1"/>
</dbReference>
<reference evidence="6" key="1">
    <citation type="submission" date="2025-08" db="UniProtKB">
        <authorList>
            <consortium name="Ensembl"/>
        </authorList>
    </citation>
    <scope>IDENTIFICATION</scope>
</reference>
<dbReference type="Pfam" id="PF18115">
    <property type="entry name" value="Tudor_3"/>
    <property type="match status" value="1"/>
</dbReference>